<dbReference type="PANTHER" id="PTHR39341">
    <property type="entry name" value="BSL7085 PROTEIN"/>
    <property type="match status" value="1"/>
</dbReference>
<dbReference type="KEGG" id="msl:Msil_1522"/>
<dbReference type="RefSeq" id="WP_012590542.1">
    <property type="nucleotide sequence ID" value="NC_011666.1"/>
</dbReference>
<dbReference type="STRING" id="395965.Msil_1522"/>
<dbReference type="InterPro" id="IPR015077">
    <property type="entry name" value="DUF1858"/>
</dbReference>
<dbReference type="NCBIfam" id="TIGR03980">
    <property type="entry name" value="prismane_assoc"/>
    <property type="match status" value="1"/>
</dbReference>
<protein>
    <recommendedName>
        <fullName evidence="1">DUF1858 domain-containing protein</fullName>
    </recommendedName>
</protein>
<gene>
    <name evidence="2" type="ordered locus">Msil_1522</name>
</gene>
<feature type="domain" description="DUF1858" evidence="1">
    <location>
        <begin position="10"/>
        <end position="62"/>
    </location>
</feature>
<accession>B8EHZ0</accession>
<dbReference type="InterPro" id="IPR038062">
    <property type="entry name" value="ScdA-like_N_sf"/>
</dbReference>
<dbReference type="Gene3D" id="1.10.3910.10">
    <property type="entry name" value="SP0561-like"/>
    <property type="match status" value="1"/>
</dbReference>
<keyword evidence="3" id="KW-1185">Reference proteome</keyword>
<proteinExistence type="predicted"/>
<dbReference type="PANTHER" id="PTHR39341:SF1">
    <property type="entry name" value="DUF1858 DOMAIN-CONTAINING PROTEIN"/>
    <property type="match status" value="1"/>
</dbReference>
<reference evidence="2 3" key="1">
    <citation type="journal article" date="2010" name="J. Bacteriol.">
        <title>Complete genome sequence of the aerobic facultative methanotroph Methylocella silvestris BL2.</title>
        <authorList>
            <person name="Chen Y."/>
            <person name="Crombie A."/>
            <person name="Rahman M.T."/>
            <person name="Dedysh S.N."/>
            <person name="Liesack W."/>
            <person name="Stott M.B."/>
            <person name="Alam M."/>
            <person name="Theisen A.R."/>
            <person name="Murrell J.C."/>
            <person name="Dunfield P.F."/>
        </authorList>
    </citation>
    <scope>NUCLEOTIDE SEQUENCE [LARGE SCALE GENOMIC DNA]</scope>
    <source>
        <strain evidence="3">DSM 15510 / CIP 108128 / LMG 27833 / NCIMB 13906 / BL2</strain>
    </source>
</reference>
<dbReference type="eggNOG" id="ENOG50313D8">
    <property type="taxonomic scope" value="Bacteria"/>
</dbReference>
<evidence type="ECO:0000313" key="2">
    <source>
        <dbReference type="EMBL" id="ACK50472.1"/>
    </source>
</evidence>
<dbReference type="InterPro" id="IPR023883">
    <property type="entry name" value="CHP03980_redox-disulphide"/>
</dbReference>
<name>B8EHZ0_METSB</name>
<dbReference type="AlphaFoldDB" id="B8EHZ0"/>
<dbReference type="Pfam" id="PF08984">
    <property type="entry name" value="DUF1858"/>
    <property type="match status" value="1"/>
</dbReference>
<dbReference type="SUPFAM" id="SSF140683">
    <property type="entry name" value="SP0561-like"/>
    <property type="match status" value="1"/>
</dbReference>
<dbReference type="EMBL" id="CP001280">
    <property type="protein sequence ID" value="ACK50472.1"/>
    <property type="molecule type" value="Genomic_DNA"/>
</dbReference>
<evidence type="ECO:0000313" key="3">
    <source>
        <dbReference type="Proteomes" id="UP000002257"/>
    </source>
</evidence>
<evidence type="ECO:0000259" key="1">
    <source>
        <dbReference type="Pfam" id="PF08984"/>
    </source>
</evidence>
<dbReference type="Proteomes" id="UP000002257">
    <property type="component" value="Chromosome"/>
</dbReference>
<sequence length="75" mass="8340">MPNSASPCEIDAATLVDDLMRQRPQTIGVFLRRRLYCVGCPVGHFHTIEEAAREHGLEPKALLAELRFIPCLPPA</sequence>
<dbReference type="HOGENOM" id="CLU_180540_3_1_5"/>
<dbReference type="OrthoDB" id="5397989at2"/>
<organism evidence="2 3">
    <name type="scientific">Methylocella silvestris (strain DSM 15510 / CIP 108128 / LMG 27833 / NCIMB 13906 / BL2)</name>
    <dbReference type="NCBI Taxonomy" id="395965"/>
    <lineage>
        <taxon>Bacteria</taxon>
        <taxon>Pseudomonadati</taxon>
        <taxon>Pseudomonadota</taxon>
        <taxon>Alphaproteobacteria</taxon>
        <taxon>Hyphomicrobiales</taxon>
        <taxon>Beijerinckiaceae</taxon>
        <taxon>Methylocella</taxon>
    </lineage>
</organism>